<dbReference type="EMBL" id="RBII01000002">
    <property type="protein sequence ID" value="RKQ68825.1"/>
    <property type="molecule type" value="Genomic_DNA"/>
</dbReference>
<proteinExistence type="predicted"/>
<protein>
    <submittedName>
        <fullName evidence="1">Uncharacterized protein (DUF924 family)</fullName>
    </submittedName>
</protein>
<dbReference type="InterPro" id="IPR011990">
    <property type="entry name" value="TPR-like_helical_dom_sf"/>
</dbReference>
<dbReference type="AlphaFoldDB" id="A0A420WCZ4"/>
<name>A0A420WCZ4_9PROT</name>
<dbReference type="Proteomes" id="UP000282211">
    <property type="component" value="Unassembled WGS sequence"/>
</dbReference>
<organism evidence="1 2">
    <name type="scientific">Litorimonas taeanensis</name>
    <dbReference type="NCBI Taxonomy" id="568099"/>
    <lineage>
        <taxon>Bacteria</taxon>
        <taxon>Pseudomonadati</taxon>
        <taxon>Pseudomonadota</taxon>
        <taxon>Alphaproteobacteria</taxon>
        <taxon>Maricaulales</taxon>
        <taxon>Robiginitomaculaceae</taxon>
    </lineage>
</organism>
<reference evidence="1 2" key="1">
    <citation type="submission" date="2018-10" db="EMBL/GenBank/DDBJ databases">
        <title>Genomic Encyclopedia of Type Strains, Phase IV (KMG-IV): sequencing the most valuable type-strain genomes for metagenomic binning, comparative biology and taxonomic classification.</title>
        <authorList>
            <person name="Goeker M."/>
        </authorList>
    </citation>
    <scope>NUCLEOTIDE SEQUENCE [LARGE SCALE GENOMIC DNA]</scope>
    <source>
        <strain evidence="1 2">DSM 22008</strain>
    </source>
</reference>
<dbReference type="Gene3D" id="1.20.58.320">
    <property type="entry name" value="TPR-like"/>
    <property type="match status" value="1"/>
</dbReference>
<evidence type="ECO:0000313" key="2">
    <source>
        <dbReference type="Proteomes" id="UP000282211"/>
    </source>
</evidence>
<keyword evidence="2" id="KW-1185">Reference proteome</keyword>
<accession>A0A420WCZ4</accession>
<dbReference type="OrthoDB" id="7593450at2"/>
<dbReference type="InParanoid" id="A0A420WCZ4"/>
<sequence length="185" mass="21167">MNNPSSVLKFWFEEIDSKLWFKATDAFDGLIRRRFESAAMTEASALMKHATHQWEGSPDSALALVILLDQFPRNMYRGTRGAFVWDDLALGVAQRCVDKTWDLKVPQARRAFIYMPFMHSEDIGMQDQCVRLCDARLDDANTLFHAKAHRKLIREFGRFPHRNAALGRESTPEENAFLANGGYAP</sequence>
<evidence type="ECO:0000313" key="1">
    <source>
        <dbReference type="EMBL" id="RKQ68825.1"/>
    </source>
</evidence>
<dbReference type="Pfam" id="PF06041">
    <property type="entry name" value="DUF924"/>
    <property type="match status" value="1"/>
</dbReference>
<dbReference type="Gene3D" id="1.25.40.10">
    <property type="entry name" value="Tetratricopeptide repeat domain"/>
    <property type="match status" value="1"/>
</dbReference>
<comment type="caution">
    <text evidence="1">The sequence shown here is derived from an EMBL/GenBank/DDBJ whole genome shotgun (WGS) entry which is preliminary data.</text>
</comment>
<dbReference type="RefSeq" id="WP_121100561.1">
    <property type="nucleotide sequence ID" value="NZ_RBII01000002.1"/>
</dbReference>
<gene>
    <name evidence="1" type="ORF">DES40_1599</name>
</gene>
<dbReference type="SUPFAM" id="SSF48452">
    <property type="entry name" value="TPR-like"/>
    <property type="match status" value="1"/>
</dbReference>
<dbReference type="InterPro" id="IPR010323">
    <property type="entry name" value="DUF924"/>
</dbReference>